<evidence type="ECO:0000259" key="3">
    <source>
        <dbReference type="PROSITE" id="PS50943"/>
    </source>
</evidence>
<dbReference type="InterPro" id="IPR010982">
    <property type="entry name" value="Lambda_DNA-bd_dom_sf"/>
</dbReference>
<dbReference type="InterPro" id="IPR050807">
    <property type="entry name" value="TransReg_Diox_bact_type"/>
</dbReference>
<comment type="caution">
    <text evidence="4">The sequence shown here is derived from an EMBL/GenBank/DDBJ whole genome shotgun (WGS) entry which is preliminary data.</text>
</comment>
<keyword evidence="1" id="KW-0238">DNA-binding</keyword>
<evidence type="ECO:0000313" key="5">
    <source>
        <dbReference type="Proteomes" id="UP000321776"/>
    </source>
</evidence>
<dbReference type="PANTHER" id="PTHR46797">
    <property type="entry name" value="HTH-TYPE TRANSCRIPTIONAL REGULATOR"/>
    <property type="match status" value="1"/>
</dbReference>
<sequence length="104" mass="11371">MVHRPPIGRVIREARLALGYTQAKLASLCDITPQYLSLLELGEVNVSFDTLLSISAALDQPLSSMIEKAETLHAGSQVSESTAKSHERTRSKTARAVIKRAKKL</sequence>
<dbReference type="GO" id="GO:0003677">
    <property type="term" value="F:DNA binding"/>
    <property type="evidence" value="ECO:0007669"/>
    <property type="project" value="UniProtKB-KW"/>
</dbReference>
<dbReference type="PROSITE" id="PS50943">
    <property type="entry name" value="HTH_CROC1"/>
    <property type="match status" value="1"/>
</dbReference>
<dbReference type="Proteomes" id="UP000321776">
    <property type="component" value="Unassembled WGS sequence"/>
</dbReference>
<protein>
    <submittedName>
        <fullName evidence="4">Helix-turn-helix transcriptional regulator</fullName>
    </submittedName>
</protein>
<reference evidence="4 5" key="1">
    <citation type="journal article" date="2018" name="Int. J. Syst. Evol. Microbiol.">
        <title>Paraburkholderia azotifigens sp. nov., a nitrogen-fixing bacterium isolated from paddy soil.</title>
        <authorList>
            <person name="Choi G.M."/>
            <person name="Im W.T."/>
        </authorList>
    </citation>
    <scope>NUCLEOTIDE SEQUENCE [LARGE SCALE GENOMIC DNA]</scope>
    <source>
        <strain evidence="4 5">NF 2-5-3</strain>
    </source>
</reference>
<dbReference type="SMART" id="SM00530">
    <property type="entry name" value="HTH_XRE"/>
    <property type="match status" value="1"/>
</dbReference>
<dbReference type="InterPro" id="IPR001387">
    <property type="entry name" value="Cro/C1-type_HTH"/>
</dbReference>
<accession>A0A5C6V2M6</accession>
<dbReference type="RefSeq" id="WP_147236919.1">
    <property type="nucleotide sequence ID" value="NZ_VOQS01000005.1"/>
</dbReference>
<evidence type="ECO:0000313" key="4">
    <source>
        <dbReference type="EMBL" id="TXC79100.1"/>
    </source>
</evidence>
<dbReference type="GO" id="GO:0003700">
    <property type="term" value="F:DNA-binding transcription factor activity"/>
    <property type="evidence" value="ECO:0007669"/>
    <property type="project" value="TreeGrafter"/>
</dbReference>
<organism evidence="4 5">
    <name type="scientific">Paraburkholderia azotifigens</name>
    <dbReference type="NCBI Taxonomy" id="2057004"/>
    <lineage>
        <taxon>Bacteria</taxon>
        <taxon>Pseudomonadati</taxon>
        <taxon>Pseudomonadota</taxon>
        <taxon>Betaproteobacteria</taxon>
        <taxon>Burkholderiales</taxon>
        <taxon>Burkholderiaceae</taxon>
        <taxon>Paraburkholderia</taxon>
    </lineage>
</organism>
<dbReference type="EMBL" id="VOQS01000005">
    <property type="protein sequence ID" value="TXC79100.1"/>
    <property type="molecule type" value="Genomic_DNA"/>
</dbReference>
<evidence type="ECO:0000256" key="2">
    <source>
        <dbReference type="SAM" id="MobiDB-lite"/>
    </source>
</evidence>
<dbReference type="CDD" id="cd00093">
    <property type="entry name" value="HTH_XRE"/>
    <property type="match status" value="1"/>
</dbReference>
<feature type="domain" description="HTH cro/C1-type" evidence="3">
    <location>
        <begin position="11"/>
        <end position="65"/>
    </location>
</feature>
<dbReference type="GO" id="GO:0005829">
    <property type="term" value="C:cytosol"/>
    <property type="evidence" value="ECO:0007669"/>
    <property type="project" value="TreeGrafter"/>
</dbReference>
<dbReference type="SUPFAM" id="SSF47413">
    <property type="entry name" value="lambda repressor-like DNA-binding domains"/>
    <property type="match status" value="1"/>
</dbReference>
<name>A0A5C6V2M6_9BURK</name>
<dbReference type="AlphaFoldDB" id="A0A5C6V2M6"/>
<feature type="region of interest" description="Disordered" evidence="2">
    <location>
        <begin position="73"/>
        <end position="104"/>
    </location>
</feature>
<feature type="compositionally biased region" description="Basic residues" evidence="2">
    <location>
        <begin position="91"/>
        <end position="104"/>
    </location>
</feature>
<evidence type="ECO:0000256" key="1">
    <source>
        <dbReference type="ARBA" id="ARBA00023125"/>
    </source>
</evidence>
<gene>
    <name evidence="4" type="ORF">FRZ40_32265</name>
</gene>
<proteinExistence type="predicted"/>
<dbReference type="Pfam" id="PF01381">
    <property type="entry name" value="HTH_3"/>
    <property type="match status" value="1"/>
</dbReference>
<dbReference type="PANTHER" id="PTHR46797:SF1">
    <property type="entry name" value="METHYLPHOSPHONATE SYNTHASE"/>
    <property type="match status" value="1"/>
</dbReference>
<dbReference type="Gene3D" id="1.10.260.40">
    <property type="entry name" value="lambda repressor-like DNA-binding domains"/>
    <property type="match status" value="1"/>
</dbReference>